<keyword evidence="2" id="KW-1185">Reference proteome</keyword>
<evidence type="ECO:0000313" key="2">
    <source>
        <dbReference type="Proteomes" id="UP000241769"/>
    </source>
</evidence>
<dbReference type="EMBL" id="MDYQ01000138">
    <property type="protein sequence ID" value="PRP80799.1"/>
    <property type="molecule type" value="Genomic_DNA"/>
</dbReference>
<dbReference type="Proteomes" id="UP000241769">
    <property type="component" value="Unassembled WGS sequence"/>
</dbReference>
<gene>
    <name evidence="1" type="ORF">PROFUN_11539</name>
</gene>
<evidence type="ECO:0000313" key="1">
    <source>
        <dbReference type="EMBL" id="PRP80799.1"/>
    </source>
</evidence>
<dbReference type="AlphaFoldDB" id="A0A2P6NA38"/>
<name>A0A2P6NA38_9EUKA</name>
<organism evidence="1 2">
    <name type="scientific">Planoprotostelium fungivorum</name>
    <dbReference type="NCBI Taxonomy" id="1890364"/>
    <lineage>
        <taxon>Eukaryota</taxon>
        <taxon>Amoebozoa</taxon>
        <taxon>Evosea</taxon>
        <taxon>Variosea</taxon>
        <taxon>Cavosteliida</taxon>
        <taxon>Cavosteliaceae</taxon>
        <taxon>Planoprotostelium</taxon>
    </lineage>
</organism>
<comment type="caution">
    <text evidence="1">The sequence shown here is derived from an EMBL/GenBank/DDBJ whole genome shotgun (WGS) entry which is preliminary data.</text>
</comment>
<sequence length="119" mass="13505">MSNSSGEGSAARCGNSIIILTPHGRHPPSLLLAAAVALHQRELIIMGDRDRDCSPEFERLERIIFELRQAAEMARWYNQLVQDLGEEYRQRLSSLTQTRMTQTIGPNDGRCECEPEMFD</sequence>
<reference evidence="1 2" key="1">
    <citation type="journal article" date="2018" name="Genome Biol. Evol.">
        <title>Multiple Roots of Fruiting Body Formation in Amoebozoa.</title>
        <authorList>
            <person name="Hillmann F."/>
            <person name="Forbes G."/>
            <person name="Novohradska S."/>
            <person name="Ferling I."/>
            <person name="Riege K."/>
            <person name="Groth M."/>
            <person name="Westermann M."/>
            <person name="Marz M."/>
            <person name="Spaller T."/>
            <person name="Winckler T."/>
            <person name="Schaap P."/>
            <person name="Glockner G."/>
        </authorList>
    </citation>
    <scope>NUCLEOTIDE SEQUENCE [LARGE SCALE GENOMIC DNA]</scope>
    <source>
        <strain evidence="1 2">Jena</strain>
    </source>
</reference>
<protein>
    <submittedName>
        <fullName evidence="1">Uncharacterized protein</fullName>
    </submittedName>
</protein>
<proteinExistence type="predicted"/>
<accession>A0A2P6NA38</accession>
<dbReference type="InParanoid" id="A0A2P6NA38"/>